<dbReference type="NCBIfam" id="TIGR01730">
    <property type="entry name" value="RND_mfp"/>
    <property type="match status" value="1"/>
</dbReference>
<dbReference type="Proteomes" id="UP000316476">
    <property type="component" value="Unassembled WGS sequence"/>
</dbReference>
<evidence type="ECO:0000313" key="5">
    <source>
        <dbReference type="EMBL" id="TWU62102.1"/>
    </source>
</evidence>
<dbReference type="AlphaFoldDB" id="A0A5C6FLU5"/>
<keyword evidence="3" id="KW-0472">Membrane</keyword>
<keyword evidence="3" id="KW-1133">Transmembrane helix</keyword>
<evidence type="ECO:0000259" key="4">
    <source>
        <dbReference type="Pfam" id="PF25917"/>
    </source>
</evidence>
<accession>A0A5C6FLU5</accession>
<evidence type="ECO:0000313" key="6">
    <source>
        <dbReference type="Proteomes" id="UP000316476"/>
    </source>
</evidence>
<feature type="transmembrane region" description="Helical" evidence="3">
    <location>
        <begin position="12"/>
        <end position="37"/>
    </location>
</feature>
<dbReference type="SUPFAM" id="SSF111369">
    <property type="entry name" value="HlyD-like secretion proteins"/>
    <property type="match status" value="1"/>
</dbReference>
<name>A0A5C6FLU5_9PLAN</name>
<feature type="region of interest" description="Disordered" evidence="2">
    <location>
        <begin position="403"/>
        <end position="450"/>
    </location>
</feature>
<protein>
    <submittedName>
        <fullName evidence="5">Multidrug resistance protein MdtA</fullName>
    </submittedName>
</protein>
<dbReference type="Gene3D" id="2.40.30.170">
    <property type="match status" value="1"/>
</dbReference>
<dbReference type="OrthoDB" id="9781888at2"/>
<proteinExistence type="inferred from homology"/>
<evidence type="ECO:0000256" key="2">
    <source>
        <dbReference type="SAM" id="MobiDB-lite"/>
    </source>
</evidence>
<dbReference type="GO" id="GO:1990281">
    <property type="term" value="C:efflux pump complex"/>
    <property type="evidence" value="ECO:0007669"/>
    <property type="project" value="TreeGrafter"/>
</dbReference>
<dbReference type="Gene3D" id="1.10.287.470">
    <property type="entry name" value="Helix hairpin bin"/>
    <property type="match status" value="1"/>
</dbReference>
<dbReference type="RefSeq" id="WP_146414839.1">
    <property type="nucleotide sequence ID" value="NZ_SJPZ01000002.1"/>
</dbReference>
<comment type="similarity">
    <text evidence="1">Belongs to the membrane fusion protein (MFP) (TC 8.A.1) family.</text>
</comment>
<evidence type="ECO:0000256" key="3">
    <source>
        <dbReference type="SAM" id="Phobius"/>
    </source>
</evidence>
<dbReference type="GO" id="GO:0015562">
    <property type="term" value="F:efflux transmembrane transporter activity"/>
    <property type="evidence" value="ECO:0007669"/>
    <property type="project" value="TreeGrafter"/>
</dbReference>
<dbReference type="PANTHER" id="PTHR30469:SF12">
    <property type="entry name" value="MULTIDRUG RESISTANCE PROTEIN MDTA"/>
    <property type="match status" value="1"/>
</dbReference>
<evidence type="ECO:0000256" key="1">
    <source>
        <dbReference type="ARBA" id="ARBA00009477"/>
    </source>
</evidence>
<dbReference type="Gene3D" id="2.40.420.20">
    <property type="match status" value="1"/>
</dbReference>
<sequence>MSSPPKQHSGWQWFRIIVSVIACAGILAGSVWAVVIINQTEPTAQTINAKRKSSALVETITVHRQTCRPTITVLGNVQAAQEVSLSPRVDGQIIELSPHFIPGGMVKAGDVLLKIDPADFENDLRISESELRKAEASLDIESGRQSLAQKELKLLEGTIEGTNRALVLREPQIASIRAEVAAAQAGVQRAKLRLDRTKVLAPFDAQVLSRTVHVGSQVGTGDELGQLVGIHEYWVSAAVPLRSLRWIQFANPESVGSYDADTVPDGSEVILRDRDAWGPDVHRIGVVSRMIGALDQRTRLARVLISVADPLSLQGDDPPLIIDSLVDVEIQGRPIHDVVRLSRSYLRDGDTVWVMQDDELRIRQADVVFRDADHVYIRDGLNDGDEVVATTLATVADGVSLRKIESDQNEASDSNETEDAETGAPKVPNQADSTESDEDTDPTGQNDDET</sequence>
<keyword evidence="3" id="KW-0812">Transmembrane</keyword>
<dbReference type="InterPro" id="IPR058625">
    <property type="entry name" value="MdtA-like_BSH"/>
</dbReference>
<comment type="caution">
    <text evidence="5">The sequence shown here is derived from an EMBL/GenBank/DDBJ whole genome shotgun (WGS) entry which is preliminary data.</text>
</comment>
<dbReference type="Gene3D" id="2.40.50.100">
    <property type="match status" value="1"/>
</dbReference>
<feature type="compositionally biased region" description="Acidic residues" evidence="2">
    <location>
        <begin position="407"/>
        <end position="421"/>
    </location>
</feature>
<gene>
    <name evidence="5" type="primary">mdtA_5</name>
    <name evidence="5" type="ORF">V7x_38310</name>
</gene>
<dbReference type="InterPro" id="IPR006143">
    <property type="entry name" value="RND_pump_MFP"/>
</dbReference>
<reference evidence="5 6" key="1">
    <citation type="submission" date="2019-02" db="EMBL/GenBank/DDBJ databases">
        <title>Deep-cultivation of Planctomycetes and their phenomic and genomic characterization uncovers novel biology.</title>
        <authorList>
            <person name="Wiegand S."/>
            <person name="Jogler M."/>
            <person name="Boedeker C."/>
            <person name="Pinto D."/>
            <person name="Vollmers J."/>
            <person name="Rivas-Marin E."/>
            <person name="Kohn T."/>
            <person name="Peeters S.H."/>
            <person name="Heuer A."/>
            <person name="Rast P."/>
            <person name="Oberbeckmann S."/>
            <person name="Bunk B."/>
            <person name="Jeske O."/>
            <person name="Meyerdierks A."/>
            <person name="Storesund J.E."/>
            <person name="Kallscheuer N."/>
            <person name="Luecker S."/>
            <person name="Lage O.M."/>
            <person name="Pohl T."/>
            <person name="Merkel B.J."/>
            <person name="Hornburger P."/>
            <person name="Mueller R.-W."/>
            <person name="Bruemmer F."/>
            <person name="Labrenz M."/>
            <person name="Spormann A.M."/>
            <person name="Op Den Camp H."/>
            <person name="Overmann J."/>
            <person name="Amann R."/>
            <person name="Jetten M.S.M."/>
            <person name="Mascher T."/>
            <person name="Medema M.H."/>
            <person name="Devos D.P."/>
            <person name="Kaster A.-K."/>
            <person name="Ovreas L."/>
            <person name="Rohde M."/>
            <person name="Galperin M.Y."/>
            <person name="Jogler C."/>
        </authorList>
    </citation>
    <scope>NUCLEOTIDE SEQUENCE [LARGE SCALE GENOMIC DNA]</scope>
    <source>
        <strain evidence="5 6">V7</strain>
    </source>
</reference>
<dbReference type="Pfam" id="PF25917">
    <property type="entry name" value="BSH_RND"/>
    <property type="match status" value="1"/>
</dbReference>
<organism evidence="5 6">
    <name type="scientific">Crateriforma conspicua</name>
    <dbReference type="NCBI Taxonomy" id="2527996"/>
    <lineage>
        <taxon>Bacteria</taxon>
        <taxon>Pseudomonadati</taxon>
        <taxon>Planctomycetota</taxon>
        <taxon>Planctomycetia</taxon>
        <taxon>Planctomycetales</taxon>
        <taxon>Planctomycetaceae</taxon>
        <taxon>Crateriforma</taxon>
    </lineage>
</organism>
<dbReference type="PANTHER" id="PTHR30469">
    <property type="entry name" value="MULTIDRUG RESISTANCE PROTEIN MDTA"/>
    <property type="match status" value="1"/>
</dbReference>
<dbReference type="EMBL" id="SJPZ01000002">
    <property type="protein sequence ID" value="TWU62102.1"/>
    <property type="molecule type" value="Genomic_DNA"/>
</dbReference>
<feature type="compositionally biased region" description="Acidic residues" evidence="2">
    <location>
        <begin position="434"/>
        <end position="450"/>
    </location>
</feature>
<feature type="domain" description="Multidrug resistance protein MdtA-like barrel-sandwich hybrid" evidence="4">
    <location>
        <begin position="82"/>
        <end position="226"/>
    </location>
</feature>